<name>E2A2C4_CAMFO</name>
<sequence length="114" mass="12978">MENKGTRLSPIEMAQYRERLMHQKQFLTDILSKIEKQILALQVERLHLRNSLLGAKCQGQEILPDVSTKNKCVKVEPVTEDSSDLTQQKLDLSIAPSLNDEELEDDDLDFLASP</sequence>
<accession>E2A2C4</accession>
<evidence type="ECO:0000313" key="2">
    <source>
        <dbReference type="Proteomes" id="UP000000311"/>
    </source>
</evidence>
<dbReference type="InterPro" id="IPR029138">
    <property type="entry name" value="SNAPC5"/>
</dbReference>
<reference evidence="1 2" key="1">
    <citation type="journal article" date="2010" name="Science">
        <title>Genomic comparison of the ants Camponotus floridanus and Harpegnathos saltator.</title>
        <authorList>
            <person name="Bonasio R."/>
            <person name="Zhang G."/>
            <person name="Ye C."/>
            <person name="Mutti N.S."/>
            <person name="Fang X."/>
            <person name="Qin N."/>
            <person name="Donahue G."/>
            <person name="Yang P."/>
            <person name="Li Q."/>
            <person name="Li C."/>
            <person name="Zhang P."/>
            <person name="Huang Z."/>
            <person name="Berger S.L."/>
            <person name="Reinberg D."/>
            <person name="Wang J."/>
            <person name="Liebig J."/>
        </authorList>
    </citation>
    <scope>NUCLEOTIDE SEQUENCE [LARGE SCALE GENOMIC DNA]</scope>
    <source>
        <strain evidence="2">C129</strain>
    </source>
</reference>
<dbReference type="OMA" id="RISPYEM"/>
<dbReference type="EMBL" id="GL436034">
    <property type="protein sequence ID" value="EFN72415.1"/>
    <property type="molecule type" value="Genomic_DNA"/>
</dbReference>
<proteinExistence type="predicted"/>
<gene>
    <name evidence="1" type="ORF">EAG_06376</name>
</gene>
<protein>
    <submittedName>
        <fullName evidence="1">Uncharacterized protein</fullName>
    </submittedName>
</protein>
<dbReference type="KEGG" id="cfo:105259530"/>
<evidence type="ECO:0000313" key="1">
    <source>
        <dbReference type="EMBL" id="EFN72415.1"/>
    </source>
</evidence>
<organism evidence="2">
    <name type="scientific">Camponotus floridanus</name>
    <name type="common">Florida carpenter ant</name>
    <dbReference type="NCBI Taxonomy" id="104421"/>
    <lineage>
        <taxon>Eukaryota</taxon>
        <taxon>Metazoa</taxon>
        <taxon>Ecdysozoa</taxon>
        <taxon>Arthropoda</taxon>
        <taxon>Hexapoda</taxon>
        <taxon>Insecta</taxon>
        <taxon>Pterygota</taxon>
        <taxon>Neoptera</taxon>
        <taxon>Endopterygota</taxon>
        <taxon>Hymenoptera</taxon>
        <taxon>Apocrita</taxon>
        <taxon>Aculeata</taxon>
        <taxon>Formicoidea</taxon>
        <taxon>Formicidae</taxon>
        <taxon>Formicinae</taxon>
        <taxon>Camponotus</taxon>
    </lineage>
</organism>
<dbReference type="GO" id="GO:0005634">
    <property type="term" value="C:nucleus"/>
    <property type="evidence" value="ECO:0007669"/>
    <property type="project" value="InterPro"/>
</dbReference>
<dbReference type="GO" id="GO:0006384">
    <property type="term" value="P:transcription initiation at RNA polymerase III promoter"/>
    <property type="evidence" value="ECO:0007669"/>
    <property type="project" value="InterPro"/>
</dbReference>
<dbReference type="Proteomes" id="UP000000311">
    <property type="component" value="Unassembled WGS sequence"/>
</dbReference>
<keyword evidence="2" id="KW-1185">Reference proteome</keyword>
<dbReference type="AlphaFoldDB" id="E2A2C4"/>
<dbReference type="InParanoid" id="E2A2C4"/>
<dbReference type="GO" id="GO:0006366">
    <property type="term" value="P:transcription by RNA polymerase II"/>
    <property type="evidence" value="ECO:0007669"/>
    <property type="project" value="InterPro"/>
</dbReference>
<dbReference type="Pfam" id="PF15497">
    <property type="entry name" value="SNAPC5"/>
    <property type="match status" value="1"/>
</dbReference>
<dbReference type="OrthoDB" id="7697860at2759"/>